<organism evidence="1 2">
    <name type="scientific">Holotrichia oblita</name>
    <name type="common">Chafer beetle</name>
    <dbReference type="NCBI Taxonomy" id="644536"/>
    <lineage>
        <taxon>Eukaryota</taxon>
        <taxon>Metazoa</taxon>
        <taxon>Ecdysozoa</taxon>
        <taxon>Arthropoda</taxon>
        <taxon>Hexapoda</taxon>
        <taxon>Insecta</taxon>
        <taxon>Pterygota</taxon>
        <taxon>Neoptera</taxon>
        <taxon>Endopterygota</taxon>
        <taxon>Coleoptera</taxon>
        <taxon>Polyphaga</taxon>
        <taxon>Scarabaeiformia</taxon>
        <taxon>Scarabaeidae</taxon>
        <taxon>Melolonthinae</taxon>
        <taxon>Holotrichia</taxon>
    </lineage>
</organism>
<evidence type="ECO:0000313" key="1">
    <source>
        <dbReference type="EMBL" id="KAI4454237.1"/>
    </source>
</evidence>
<reference evidence="1" key="1">
    <citation type="submission" date="2022-04" db="EMBL/GenBank/DDBJ databases">
        <title>Chromosome-scale genome assembly of Holotrichia oblita Faldermann.</title>
        <authorList>
            <person name="Rongchong L."/>
        </authorList>
    </citation>
    <scope>NUCLEOTIDE SEQUENCE</scope>
    <source>
        <strain evidence="1">81SQS9</strain>
    </source>
</reference>
<dbReference type="EMBL" id="CM043024">
    <property type="protein sequence ID" value="KAI4454237.1"/>
    <property type="molecule type" value="Genomic_DNA"/>
</dbReference>
<accession>A0ACB9SGU5</accession>
<name>A0ACB9SGU5_HOLOL</name>
<gene>
    <name evidence="1" type="ORF">MML48_10g00019168</name>
</gene>
<protein>
    <submittedName>
        <fullName evidence="1">Uncharacterized protein</fullName>
    </submittedName>
</protein>
<evidence type="ECO:0000313" key="2">
    <source>
        <dbReference type="Proteomes" id="UP001056778"/>
    </source>
</evidence>
<comment type="caution">
    <text evidence="1">The sequence shown here is derived from an EMBL/GenBank/DDBJ whole genome shotgun (WGS) entry which is preliminary data.</text>
</comment>
<proteinExistence type="predicted"/>
<sequence length="291" mass="33350">MSYEAEQARLQLLMDECMNFDIEFDDEEDTNEVDNLETFEEDTDTEEEVDDEDTVSETFEGPLFLGRDKKSKWRKHASTQKVKTRSKNIVTQLPGVRGPVKEVKEPLAIWKHFFDINMLNMIIDNTNKYIASVANNYSRDTYTRPTNLEIQAVIGLLLLSGQKLGSPNTSYVTIVSDSTQERNEESRLLTELRDKLAATNYTVKELTEQVDKKEKLLEYYKNEYENQLKISENLQRTVCELTSKIGTVRAVDAQTQTTVVNLTSSHVGAVKQTSPKNWKPTIVFASCEPRK</sequence>
<keyword evidence="2" id="KW-1185">Reference proteome</keyword>
<dbReference type="Proteomes" id="UP001056778">
    <property type="component" value="Chromosome 10"/>
</dbReference>